<dbReference type="AlphaFoldDB" id="A0AAD9AFZ3"/>
<feature type="compositionally biased region" description="Low complexity" evidence="2">
    <location>
        <begin position="289"/>
        <end position="302"/>
    </location>
</feature>
<feature type="region of interest" description="Disordered" evidence="2">
    <location>
        <begin position="271"/>
        <end position="314"/>
    </location>
</feature>
<protein>
    <submittedName>
        <fullName evidence="4">Transferase family protein</fullName>
    </submittedName>
</protein>
<proteinExistence type="predicted"/>
<evidence type="ECO:0000313" key="4">
    <source>
        <dbReference type="EMBL" id="KAK1846235.1"/>
    </source>
</evidence>
<comment type="caution">
    <text evidence="4">The sequence shown here is derived from an EMBL/GenBank/DDBJ whole genome shotgun (WGS) entry which is preliminary data.</text>
</comment>
<dbReference type="InterPro" id="IPR057683">
    <property type="entry name" value="DUF7923"/>
</dbReference>
<dbReference type="InterPro" id="IPR023213">
    <property type="entry name" value="CAT-like_dom_sf"/>
</dbReference>
<evidence type="ECO:0000256" key="1">
    <source>
        <dbReference type="SAM" id="Coils"/>
    </source>
</evidence>
<dbReference type="Proteomes" id="UP001243330">
    <property type="component" value="Unassembled WGS sequence"/>
</dbReference>
<dbReference type="Pfam" id="PF25540">
    <property type="entry name" value="DUF7923"/>
    <property type="match status" value="1"/>
</dbReference>
<dbReference type="Pfam" id="PF02458">
    <property type="entry name" value="Transferase"/>
    <property type="match status" value="3"/>
</dbReference>
<evidence type="ECO:0000313" key="5">
    <source>
        <dbReference type="Proteomes" id="UP001243330"/>
    </source>
</evidence>
<organism evidence="4 5">
    <name type="scientific">Colletotrichum chrysophilum</name>
    <dbReference type="NCBI Taxonomy" id="1836956"/>
    <lineage>
        <taxon>Eukaryota</taxon>
        <taxon>Fungi</taxon>
        <taxon>Dikarya</taxon>
        <taxon>Ascomycota</taxon>
        <taxon>Pezizomycotina</taxon>
        <taxon>Sordariomycetes</taxon>
        <taxon>Hypocreomycetidae</taxon>
        <taxon>Glomerellales</taxon>
        <taxon>Glomerellaceae</taxon>
        <taxon>Colletotrichum</taxon>
        <taxon>Colletotrichum gloeosporioides species complex</taxon>
    </lineage>
</organism>
<dbReference type="PANTHER" id="PTHR37543">
    <property type="entry name" value="CCCH ZINC FINGER DNA BINDING PROTEIN (AFU_ORTHOLOGUE AFUA_5G12760)"/>
    <property type="match status" value="1"/>
</dbReference>
<evidence type="ECO:0000259" key="3">
    <source>
        <dbReference type="Pfam" id="PF25540"/>
    </source>
</evidence>
<feature type="domain" description="DUF7923" evidence="3">
    <location>
        <begin position="78"/>
        <end position="262"/>
    </location>
</feature>
<keyword evidence="5" id="KW-1185">Reference proteome</keyword>
<gene>
    <name evidence="4" type="ORF">CCHR01_11129</name>
</gene>
<keyword evidence="1" id="KW-0175">Coiled coil</keyword>
<keyword evidence="4" id="KW-0808">Transferase</keyword>
<name>A0AAD9AFZ3_9PEZI</name>
<dbReference type="PANTHER" id="PTHR37543:SF1">
    <property type="entry name" value="CCCH ZINC FINGER DNA BINDING PROTEIN (AFU_ORTHOLOGUE AFUA_5G12760)"/>
    <property type="match status" value="1"/>
</dbReference>
<feature type="compositionally biased region" description="Polar residues" evidence="2">
    <location>
        <begin position="303"/>
        <end position="314"/>
    </location>
</feature>
<reference evidence="4" key="1">
    <citation type="submission" date="2023-01" db="EMBL/GenBank/DDBJ databases">
        <title>Colletotrichum chrysophilum M932 genome sequence.</title>
        <authorList>
            <person name="Baroncelli R."/>
        </authorList>
    </citation>
    <scope>NUCLEOTIDE SEQUENCE</scope>
    <source>
        <strain evidence="4">M932</strain>
    </source>
</reference>
<feature type="coiled-coil region" evidence="1">
    <location>
        <begin position="35"/>
        <end position="76"/>
    </location>
</feature>
<dbReference type="GO" id="GO:0016740">
    <property type="term" value="F:transferase activity"/>
    <property type="evidence" value="ECO:0007669"/>
    <property type="project" value="UniProtKB-KW"/>
</dbReference>
<accession>A0AAD9AFZ3</accession>
<dbReference type="Gene3D" id="3.30.559.10">
    <property type="entry name" value="Chloramphenicol acetyltransferase-like domain"/>
    <property type="match status" value="2"/>
</dbReference>
<sequence length="858" mass="94394">MAAILDVANLEERWAICKVEDDRKSALIGDLFNHVETLTRKLAEAEQSLEEKNIYIKSVKQSGAEMKLQINQLQSEKDKYSFSFVVIDGDCMPFTDELITQGFEGGKKAAGMLRQTILDQLPELDPDMPHHSQVMIRVYANLKGLAKVYHDTQILKNVETLNDFVRGFNRGSYLCDFVDAGNGKECADEKVKENFELGLNDVHCRRVLLGGSGDNGYARLLERHLADSPKRSKILLIEGPPFERELADLRGSFQVLSLPSVFRAQKLPSVKRRVSSQLTPPTTPSTGYAAAASKASAPSASATTRIDSSSTTTPAQTMSVVLRNKAGERVDSPLSSTRRIFPKTPAPEPTVSKLSIIDATVARFTPTAAIWLYDKNDIVELPYPSLFEILGSALSETLDGFPHFAGQIQWATQDMVKNDAVQRHLGRPVVSHGSPEDPGVELIVAEYDTNLDQVVPSRNERETSLKEWNASDFQQSDFLPNTKIALSSLNAIEGLPSMAIKLTAFRCGGIGISAMIAHPLADAACLMTFMNSWAARSRALLHPESISGSSKIVKPVFEPSLLDQVAQLSHGGAPDNAKIQKARSLPMHRFDWWAEGAPGFPSGTKPATQATMPSAEEMGNTQLSSSFFPPWPTWDMAAPVDHYQIRFSSSELARMKEAAQASLPADMTPCRISRLDAALAHVWTLINRARNLQDTQNNVYLDITLGLRPRVSPPLPKTFVGSPLLLGYVEKTGVEASTTELGPVAAAIRGMMDMFTPDAVAAYIHDAAHEVSPQRLWQAFLGKHHTLVTSWVRAQAYELDFFGTQQVARYVQGVMPKIDGLVQVMDVADTGDFDVSICIQREAMERLLSDPLLRKYES</sequence>
<evidence type="ECO:0000256" key="2">
    <source>
        <dbReference type="SAM" id="MobiDB-lite"/>
    </source>
</evidence>
<dbReference type="EMBL" id="JAQOWY010000243">
    <property type="protein sequence ID" value="KAK1846235.1"/>
    <property type="molecule type" value="Genomic_DNA"/>
</dbReference>